<evidence type="ECO:0000313" key="7">
    <source>
        <dbReference type="Proteomes" id="UP000324585"/>
    </source>
</evidence>
<evidence type="ECO:0000256" key="1">
    <source>
        <dbReference type="ARBA" id="ARBA00005850"/>
    </source>
</evidence>
<evidence type="ECO:0000256" key="2">
    <source>
        <dbReference type="ARBA" id="ARBA00022448"/>
    </source>
</evidence>
<comment type="caution">
    <text evidence="6">The sequence shown here is derived from an EMBL/GenBank/DDBJ whole genome shotgun (WGS) entry which is preliminary data.</text>
</comment>
<feature type="region of interest" description="Disordered" evidence="5">
    <location>
        <begin position="122"/>
        <end position="144"/>
    </location>
</feature>
<gene>
    <name evidence="6" type="ORF">FVE85_7996</name>
</gene>
<evidence type="ECO:0000256" key="3">
    <source>
        <dbReference type="ARBA" id="ARBA00023065"/>
    </source>
</evidence>
<name>A0A5J4YM32_PORPP</name>
<dbReference type="Pfam" id="PF01813">
    <property type="entry name" value="ATP-synt_D"/>
    <property type="match status" value="1"/>
</dbReference>
<dbReference type="PANTHER" id="PTHR11671">
    <property type="entry name" value="V-TYPE ATP SYNTHASE SUBUNIT D"/>
    <property type="match status" value="1"/>
</dbReference>
<dbReference type="GO" id="GO:0046961">
    <property type="term" value="F:proton-transporting ATPase activity, rotational mechanism"/>
    <property type="evidence" value="ECO:0007669"/>
    <property type="project" value="InterPro"/>
</dbReference>
<sequence length="275" mass="30210">MSGTGTRLAVVPSRMTLQQMKAKLAGATKGHSMLKKKSDALLVRFRSILKDIMEQKTAAGDQSKDSMLSLALAKYTFGEELKYVVMENVSEPANKIKLTPDNVAGVMIPAFATYQESAATGGLGSNAKDPSQRGGTLTGLSKGGQQVSEARESFQKSLLMLISLASLQTAFIILDLAIKLTNRRVNALENVVKPRINNTISYIISELDELEREEFFRLKLIQNKKDRERRIKEAEEMKHRDERAKSALGGFDNAHFQKESLIGAATGGEDADVIF</sequence>
<reference evidence="7" key="1">
    <citation type="journal article" date="2019" name="Nat. Commun.">
        <title>Expansion of phycobilisome linker gene families in mesophilic red algae.</title>
        <authorList>
            <person name="Lee J."/>
            <person name="Kim D."/>
            <person name="Bhattacharya D."/>
            <person name="Yoon H.S."/>
        </authorList>
    </citation>
    <scope>NUCLEOTIDE SEQUENCE [LARGE SCALE GENOMIC DNA]</scope>
    <source>
        <strain evidence="7">CCMP 1328</strain>
    </source>
</reference>
<keyword evidence="3" id="KW-0406">Ion transport</keyword>
<dbReference type="OMA" id="REEFFRM"/>
<evidence type="ECO:0000256" key="5">
    <source>
        <dbReference type="SAM" id="MobiDB-lite"/>
    </source>
</evidence>
<dbReference type="OrthoDB" id="7676488at2759"/>
<keyword evidence="4" id="KW-0175">Coiled coil</keyword>
<comment type="similarity">
    <text evidence="1">Belongs to the V-ATPase D subunit family.</text>
</comment>
<evidence type="ECO:0000313" key="6">
    <source>
        <dbReference type="EMBL" id="KAA8492489.1"/>
    </source>
</evidence>
<accession>A0A5J4YM32</accession>
<dbReference type="Proteomes" id="UP000324585">
    <property type="component" value="Unassembled WGS sequence"/>
</dbReference>
<dbReference type="NCBIfam" id="TIGR00309">
    <property type="entry name" value="V_ATPase_subD"/>
    <property type="match status" value="1"/>
</dbReference>
<feature type="compositionally biased region" description="Polar residues" evidence="5">
    <location>
        <begin position="133"/>
        <end position="144"/>
    </location>
</feature>
<protein>
    <submittedName>
        <fullName evidence="6">V-type proton ATPase subunit D</fullName>
    </submittedName>
</protein>
<dbReference type="Gene3D" id="1.10.287.3240">
    <property type="match status" value="1"/>
</dbReference>
<organism evidence="6 7">
    <name type="scientific">Porphyridium purpureum</name>
    <name type="common">Red alga</name>
    <name type="synonym">Porphyridium cruentum</name>
    <dbReference type="NCBI Taxonomy" id="35688"/>
    <lineage>
        <taxon>Eukaryota</taxon>
        <taxon>Rhodophyta</taxon>
        <taxon>Bangiophyceae</taxon>
        <taxon>Porphyridiales</taxon>
        <taxon>Porphyridiaceae</taxon>
        <taxon>Porphyridium</taxon>
    </lineage>
</organism>
<dbReference type="InterPro" id="IPR002699">
    <property type="entry name" value="V_ATPase_D"/>
</dbReference>
<feature type="coiled-coil region" evidence="4">
    <location>
        <begin position="217"/>
        <end position="244"/>
    </location>
</feature>
<proteinExistence type="inferred from homology"/>
<keyword evidence="2" id="KW-0813">Transport</keyword>
<dbReference type="EMBL" id="VRMN01000009">
    <property type="protein sequence ID" value="KAA8492489.1"/>
    <property type="molecule type" value="Genomic_DNA"/>
</dbReference>
<keyword evidence="7" id="KW-1185">Reference proteome</keyword>
<dbReference type="AlphaFoldDB" id="A0A5J4YM32"/>
<evidence type="ECO:0000256" key="4">
    <source>
        <dbReference type="SAM" id="Coils"/>
    </source>
</evidence>